<evidence type="ECO:0000256" key="1">
    <source>
        <dbReference type="ARBA" id="ARBA00004651"/>
    </source>
</evidence>
<keyword evidence="9" id="KW-0560">Oxidoreductase</keyword>
<dbReference type="InterPro" id="IPR017927">
    <property type="entry name" value="FAD-bd_FR_type"/>
</dbReference>
<dbReference type="Pfam" id="PF08030">
    <property type="entry name" value="NAD_binding_6"/>
    <property type="match status" value="1"/>
</dbReference>
<dbReference type="EMBL" id="LNZH02000168">
    <property type="protein sequence ID" value="OCB88856.1"/>
    <property type="molecule type" value="Genomic_DNA"/>
</dbReference>
<name>A0A9Q5HZF0_SANBA</name>
<evidence type="ECO:0000256" key="12">
    <source>
        <dbReference type="ARBA" id="ARBA00023180"/>
    </source>
</evidence>
<evidence type="ECO:0000256" key="10">
    <source>
        <dbReference type="ARBA" id="ARBA00023065"/>
    </source>
</evidence>
<reference evidence="17" key="1">
    <citation type="submission" date="2016-06" db="EMBL/GenBank/DDBJ databases">
        <title>Draft Genome sequence of the fungus Inonotus baumii.</title>
        <authorList>
            <person name="Zhu H."/>
            <person name="Lin W."/>
        </authorList>
    </citation>
    <scope>NUCLEOTIDE SEQUENCE</scope>
    <source>
        <strain evidence="17">821</strain>
    </source>
</reference>
<feature type="transmembrane region" description="Helical" evidence="15">
    <location>
        <begin position="223"/>
        <end position="240"/>
    </location>
</feature>
<feature type="transmembrane region" description="Helical" evidence="15">
    <location>
        <begin position="34"/>
        <end position="52"/>
    </location>
</feature>
<keyword evidence="10" id="KW-0406">Ion transport</keyword>
<accession>A0A9Q5HZF0</accession>
<keyword evidence="5" id="KW-1003">Cell membrane</keyword>
<feature type="domain" description="FAD-binding FR-type" evidence="16">
    <location>
        <begin position="308"/>
        <end position="422"/>
    </location>
</feature>
<proteinExistence type="inferred from homology"/>
<keyword evidence="18" id="KW-1185">Reference proteome</keyword>
<evidence type="ECO:0000256" key="8">
    <source>
        <dbReference type="ARBA" id="ARBA00022989"/>
    </source>
</evidence>
<dbReference type="Proteomes" id="UP000757232">
    <property type="component" value="Unassembled WGS sequence"/>
</dbReference>
<dbReference type="SFLD" id="SFLDS00052">
    <property type="entry name" value="Ferric_Reductase_Domain"/>
    <property type="match status" value="1"/>
</dbReference>
<keyword evidence="4" id="KW-0813">Transport</keyword>
<dbReference type="GO" id="GO:0015677">
    <property type="term" value="P:copper ion import"/>
    <property type="evidence" value="ECO:0007669"/>
    <property type="project" value="TreeGrafter"/>
</dbReference>
<dbReference type="GO" id="GO:0052851">
    <property type="term" value="F:ferric-chelate reductase (NADPH) activity"/>
    <property type="evidence" value="ECO:0007669"/>
    <property type="project" value="UniProtKB-EC"/>
</dbReference>
<evidence type="ECO:0000256" key="2">
    <source>
        <dbReference type="ARBA" id="ARBA00006278"/>
    </source>
</evidence>
<dbReference type="CDD" id="cd06186">
    <property type="entry name" value="NOX_Duox_like_FAD_NADP"/>
    <property type="match status" value="1"/>
</dbReference>
<comment type="caution">
    <text evidence="17">The sequence shown here is derived from an EMBL/GenBank/DDBJ whole genome shotgun (WGS) entry which is preliminary data.</text>
</comment>
<evidence type="ECO:0000256" key="4">
    <source>
        <dbReference type="ARBA" id="ARBA00022448"/>
    </source>
</evidence>
<evidence type="ECO:0000256" key="9">
    <source>
        <dbReference type="ARBA" id="ARBA00023002"/>
    </source>
</evidence>
<dbReference type="OrthoDB" id="4494341at2759"/>
<keyword evidence="8 15" id="KW-1133">Transmembrane helix</keyword>
<dbReference type="InterPro" id="IPR017938">
    <property type="entry name" value="Riboflavin_synthase-like_b-brl"/>
</dbReference>
<dbReference type="PANTHER" id="PTHR32361">
    <property type="entry name" value="FERRIC/CUPRIC REDUCTASE TRANSMEMBRANE COMPONENT"/>
    <property type="match status" value="1"/>
</dbReference>
<comment type="subcellular location">
    <subcellularLocation>
        <location evidence="1">Cell membrane</location>
        <topology evidence="1">Multi-pass membrane protein</topology>
    </subcellularLocation>
</comment>
<feature type="region of interest" description="Disordered" evidence="14">
    <location>
        <begin position="62"/>
        <end position="86"/>
    </location>
</feature>
<keyword evidence="11 15" id="KW-0472">Membrane</keyword>
<gene>
    <name evidence="17" type="ORF">A7U60_g3951</name>
</gene>
<dbReference type="Pfam" id="PF08022">
    <property type="entry name" value="FAD_binding_8"/>
    <property type="match status" value="1"/>
</dbReference>
<dbReference type="SFLD" id="SFLDG01168">
    <property type="entry name" value="Ferric_reductase_subgroup_(FRE"/>
    <property type="match status" value="1"/>
</dbReference>
<dbReference type="SUPFAM" id="SSF52343">
    <property type="entry name" value="Ferredoxin reductase-like, C-terminal NADP-linked domain"/>
    <property type="match status" value="1"/>
</dbReference>
<dbReference type="InterPro" id="IPR051410">
    <property type="entry name" value="Ferric/Cupric_Reductase"/>
</dbReference>
<dbReference type="AlphaFoldDB" id="A0A9Q5HZF0"/>
<evidence type="ECO:0000256" key="11">
    <source>
        <dbReference type="ARBA" id="ARBA00023136"/>
    </source>
</evidence>
<comment type="similarity">
    <text evidence="2">Belongs to the ferric reductase (FRE) family.</text>
</comment>
<evidence type="ECO:0000313" key="18">
    <source>
        <dbReference type="Proteomes" id="UP000757232"/>
    </source>
</evidence>
<keyword evidence="6 15" id="KW-0812">Transmembrane</keyword>
<evidence type="ECO:0000256" key="5">
    <source>
        <dbReference type="ARBA" id="ARBA00022475"/>
    </source>
</evidence>
<evidence type="ECO:0000313" key="17">
    <source>
        <dbReference type="EMBL" id="OCB88856.1"/>
    </source>
</evidence>
<dbReference type="GO" id="GO:0006826">
    <property type="term" value="P:iron ion transport"/>
    <property type="evidence" value="ECO:0007669"/>
    <property type="project" value="TreeGrafter"/>
</dbReference>
<keyword evidence="12" id="KW-0325">Glycoprotein</keyword>
<evidence type="ECO:0000259" key="16">
    <source>
        <dbReference type="PROSITE" id="PS51384"/>
    </source>
</evidence>
<dbReference type="PANTHER" id="PTHR32361:SF9">
    <property type="entry name" value="FERRIC REDUCTASE TRANSMEMBRANE COMPONENT 3-RELATED"/>
    <property type="match status" value="1"/>
</dbReference>
<dbReference type="PROSITE" id="PS51384">
    <property type="entry name" value="FAD_FR"/>
    <property type="match status" value="1"/>
</dbReference>
<dbReference type="EC" id="1.16.1.9" evidence="3"/>
<evidence type="ECO:0000256" key="13">
    <source>
        <dbReference type="ARBA" id="ARBA00048483"/>
    </source>
</evidence>
<evidence type="ECO:0000256" key="15">
    <source>
        <dbReference type="SAM" id="Phobius"/>
    </source>
</evidence>
<dbReference type="GO" id="GO:0005886">
    <property type="term" value="C:plasma membrane"/>
    <property type="evidence" value="ECO:0007669"/>
    <property type="project" value="UniProtKB-SubCell"/>
</dbReference>
<comment type="catalytic activity">
    <reaction evidence="13">
        <text>2 a Fe(II)-siderophore + NADP(+) + H(+) = 2 a Fe(III)-siderophore + NADPH</text>
        <dbReference type="Rhea" id="RHEA:28795"/>
        <dbReference type="Rhea" id="RHEA-COMP:11342"/>
        <dbReference type="Rhea" id="RHEA-COMP:11344"/>
        <dbReference type="ChEBI" id="CHEBI:15378"/>
        <dbReference type="ChEBI" id="CHEBI:29033"/>
        <dbReference type="ChEBI" id="CHEBI:29034"/>
        <dbReference type="ChEBI" id="CHEBI:57783"/>
        <dbReference type="ChEBI" id="CHEBI:58349"/>
        <dbReference type="EC" id="1.16.1.9"/>
    </reaction>
</comment>
<feature type="transmembrane region" description="Helical" evidence="15">
    <location>
        <begin position="118"/>
        <end position="140"/>
    </location>
</feature>
<dbReference type="InterPro" id="IPR013130">
    <property type="entry name" value="Fe3_Rdtase_TM_dom"/>
</dbReference>
<evidence type="ECO:0000256" key="6">
    <source>
        <dbReference type="ARBA" id="ARBA00022692"/>
    </source>
</evidence>
<feature type="transmembrane region" description="Helical" evidence="15">
    <location>
        <begin position="252"/>
        <end position="274"/>
    </location>
</feature>
<sequence length="608" mass="67315">MSDFTRLRVFSRSSPSPAQLSEKARLQERYVNELWYLLTAVIGLLTIVHWSTRLYSFLRKPQRGQDSPNATNIEKTSPEASMPGQTGMASIRRLPQAFSSVFRIVAFRTTVPIGPSSVISVTELVFITGYVIALLVWLWINTHDMETFYFQDRAAHLASCQVPFIVALASKNNIISFLTGVSHERLNVLHRASARACLVLLWIHALVRGLSGLPEKFDLSHGWMRWGVAGLVAFSLATVLSIRPIRIKFFEFFLLSHIVLIFIFVLGGLIHAGSREFGDYFWPAFLVWGLDRLLRLGRLIWNNRIWARSSSDAHHASVELLTSDTVKLTLRRRMNWTAGQHAYVILPSVSKLPTEAHPFTIASIPHSISINGSDESPEKEVVFLIRAQSGFTERLLDHASRKGLSNSVPAYIDGPYGNPPDLRSFSTCVLIGGGSGISYTLPLLLDIVHNAREGTSSCRRVSFVWIVRHEDHMNWVSKPLTDALLAAPSDLIIEPCVFFTRPKTKSSDTLVTDSTSPYALVSSETVTTMKELARNAIKTANGRPNVEALIQDAVSLSSGPVSVDVAGPSSLASAVRAAISFENTNPINILKGRPTVTLHMETFGMVKA</sequence>
<dbReference type="InterPro" id="IPR013121">
    <property type="entry name" value="Fe_red_NAD-bd_6"/>
</dbReference>
<dbReference type="InterPro" id="IPR039261">
    <property type="entry name" value="FNR_nucleotide-bd"/>
</dbReference>
<dbReference type="InterPro" id="IPR013112">
    <property type="entry name" value="FAD-bd_8"/>
</dbReference>
<dbReference type="Gene3D" id="2.40.30.10">
    <property type="entry name" value="Translation factors"/>
    <property type="match status" value="1"/>
</dbReference>
<evidence type="ECO:0000256" key="3">
    <source>
        <dbReference type="ARBA" id="ARBA00012668"/>
    </source>
</evidence>
<organism evidence="17 18">
    <name type="scientific">Sanghuangporus baumii</name>
    <name type="common">Phellinus baumii</name>
    <dbReference type="NCBI Taxonomy" id="108892"/>
    <lineage>
        <taxon>Eukaryota</taxon>
        <taxon>Fungi</taxon>
        <taxon>Dikarya</taxon>
        <taxon>Basidiomycota</taxon>
        <taxon>Agaricomycotina</taxon>
        <taxon>Agaricomycetes</taxon>
        <taxon>Hymenochaetales</taxon>
        <taxon>Hymenochaetaceae</taxon>
        <taxon>Sanghuangporus</taxon>
    </lineage>
</organism>
<dbReference type="Pfam" id="PF01794">
    <property type="entry name" value="Ferric_reduct"/>
    <property type="match status" value="1"/>
</dbReference>
<feature type="compositionally biased region" description="Polar residues" evidence="14">
    <location>
        <begin position="64"/>
        <end position="86"/>
    </location>
</feature>
<keyword evidence="7" id="KW-0249">Electron transport</keyword>
<protein>
    <recommendedName>
        <fullName evidence="3">ferric-chelate reductase (NADPH)</fullName>
        <ecNumber evidence="3">1.16.1.9</ecNumber>
    </recommendedName>
</protein>
<evidence type="ECO:0000256" key="7">
    <source>
        <dbReference type="ARBA" id="ARBA00022982"/>
    </source>
</evidence>
<dbReference type="SUPFAM" id="SSF63380">
    <property type="entry name" value="Riboflavin synthase domain-like"/>
    <property type="match status" value="1"/>
</dbReference>
<dbReference type="Gene3D" id="3.40.50.80">
    <property type="entry name" value="Nucleotide-binding domain of ferredoxin-NADP reductase (FNR) module"/>
    <property type="match status" value="1"/>
</dbReference>
<dbReference type="GO" id="GO:0006879">
    <property type="term" value="P:intracellular iron ion homeostasis"/>
    <property type="evidence" value="ECO:0007669"/>
    <property type="project" value="TreeGrafter"/>
</dbReference>
<evidence type="ECO:0000256" key="14">
    <source>
        <dbReference type="SAM" id="MobiDB-lite"/>
    </source>
</evidence>